<proteinExistence type="predicted"/>
<comment type="caution">
    <text evidence="1">The sequence shown here is derived from an EMBL/GenBank/DDBJ whole genome shotgun (WGS) entry which is preliminary data.</text>
</comment>
<gene>
    <name evidence="1" type="ORF">E5990_05740</name>
</gene>
<organism evidence="1 2">
    <name type="scientific">Muribaculum caecicola</name>
    <dbReference type="NCBI Taxonomy" id="3038144"/>
    <lineage>
        <taxon>Bacteria</taxon>
        <taxon>Pseudomonadati</taxon>
        <taxon>Bacteroidota</taxon>
        <taxon>Bacteroidia</taxon>
        <taxon>Bacteroidales</taxon>
        <taxon>Muribaculaceae</taxon>
        <taxon>Muribaculum</taxon>
    </lineage>
</organism>
<dbReference type="Proteomes" id="UP000305401">
    <property type="component" value="Unassembled WGS sequence"/>
</dbReference>
<reference evidence="1" key="1">
    <citation type="submission" date="2019-04" db="EMBL/GenBank/DDBJ databases">
        <title>Microbes associate with the intestines of laboratory mice.</title>
        <authorList>
            <person name="Navarre W."/>
            <person name="Wong E."/>
            <person name="Huang K.C."/>
            <person name="Tropini C."/>
            <person name="Ng K."/>
            <person name="Yu B."/>
        </authorList>
    </citation>
    <scope>NUCLEOTIDE SEQUENCE</scope>
    <source>
        <strain evidence="1">NM86_A22</strain>
    </source>
</reference>
<name>A0AC61S5E4_9BACT</name>
<accession>A0AC61S5E4</accession>
<protein>
    <submittedName>
        <fullName evidence="1">MgtC/SapB family protein</fullName>
    </submittedName>
</protein>
<keyword evidence="2" id="KW-1185">Reference proteome</keyword>
<evidence type="ECO:0000313" key="2">
    <source>
        <dbReference type="Proteomes" id="UP000305401"/>
    </source>
</evidence>
<dbReference type="EMBL" id="SSTG01000054">
    <property type="protein sequence ID" value="THG51767.1"/>
    <property type="molecule type" value="Genomic_DNA"/>
</dbReference>
<sequence length="244" mass="26506">MQIVADSWLWIIGQINSIEVNTVSSIFKLCLSLILGCIVGFERKRKGQMAGVRTFALIAMGATLSMILSIYVPQEYLGLKNGDPGRIAAQVVTGIGFLGAGAIIQMKGSVRGLTTAAGIWVIAAIGMAVGVGLYTTAIITTILILIVLVSMEKWEHIVGAGAESRIIRIKLSVIAEDINGYREVLSRNHVQLTNVYVEYDYDLPVTRLNLVVLVRERTNYLKLFAELKTVKPTLAISLGTQVSI</sequence>
<evidence type="ECO:0000313" key="1">
    <source>
        <dbReference type="EMBL" id="THG51767.1"/>
    </source>
</evidence>